<sequence length="207" mass="23810">MIFTHPTVIMRIHKKIVVMENCTSQLKIRRNGYLNTDGIEITNNKDTFFTIGENKERNLLFPIQPIKTSVVSSNKNTNQEEFVSNNPFKAQINQKLSSKMKQELIKVLYTYRNVFASDNELLGTIKRHEVNLTLNIARPYHPVLQRPAYPEISRASGALEKHKKYLIQLGVLRKLGQNKEAEVTTSVIIPWHNDKSRMVGNFSSLNT</sequence>
<gene>
    <name evidence="1" type="ORF">O181_010952</name>
</gene>
<reference evidence="1" key="1">
    <citation type="submission" date="2021-03" db="EMBL/GenBank/DDBJ databases">
        <title>Draft genome sequence of rust myrtle Austropuccinia psidii MF-1, a brazilian biotype.</title>
        <authorList>
            <person name="Quecine M.C."/>
            <person name="Pachon D.M.R."/>
            <person name="Bonatelli M.L."/>
            <person name="Correr F.H."/>
            <person name="Franceschini L.M."/>
            <person name="Leite T.F."/>
            <person name="Margarido G.R.A."/>
            <person name="Almeida C.A."/>
            <person name="Ferrarezi J.A."/>
            <person name="Labate C.A."/>
        </authorList>
    </citation>
    <scope>NUCLEOTIDE SEQUENCE</scope>
    <source>
        <strain evidence="1">MF-1</strain>
    </source>
</reference>
<dbReference type="AlphaFoldDB" id="A0A9Q3GLP3"/>
<dbReference type="OrthoDB" id="3250101at2759"/>
<dbReference type="Proteomes" id="UP000765509">
    <property type="component" value="Unassembled WGS sequence"/>
</dbReference>
<accession>A0A9Q3GLP3</accession>
<protein>
    <submittedName>
        <fullName evidence="1">Uncharacterized protein</fullName>
    </submittedName>
</protein>
<keyword evidence="2" id="KW-1185">Reference proteome</keyword>
<organism evidence="1 2">
    <name type="scientific">Austropuccinia psidii MF-1</name>
    <dbReference type="NCBI Taxonomy" id="1389203"/>
    <lineage>
        <taxon>Eukaryota</taxon>
        <taxon>Fungi</taxon>
        <taxon>Dikarya</taxon>
        <taxon>Basidiomycota</taxon>
        <taxon>Pucciniomycotina</taxon>
        <taxon>Pucciniomycetes</taxon>
        <taxon>Pucciniales</taxon>
        <taxon>Sphaerophragmiaceae</taxon>
        <taxon>Austropuccinia</taxon>
    </lineage>
</organism>
<comment type="caution">
    <text evidence="1">The sequence shown here is derived from an EMBL/GenBank/DDBJ whole genome shotgun (WGS) entry which is preliminary data.</text>
</comment>
<proteinExistence type="predicted"/>
<evidence type="ECO:0000313" key="1">
    <source>
        <dbReference type="EMBL" id="MBW0471237.1"/>
    </source>
</evidence>
<name>A0A9Q3GLP3_9BASI</name>
<dbReference type="EMBL" id="AVOT02002702">
    <property type="protein sequence ID" value="MBW0471237.1"/>
    <property type="molecule type" value="Genomic_DNA"/>
</dbReference>
<evidence type="ECO:0000313" key="2">
    <source>
        <dbReference type="Proteomes" id="UP000765509"/>
    </source>
</evidence>